<evidence type="ECO:0000256" key="6">
    <source>
        <dbReference type="RuleBase" id="RU366025"/>
    </source>
</evidence>
<evidence type="ECO:0000256" key="3">
    <source>
        <dbReference type="ARBA" id="ARBA00022771"/>
    </source>
</evidence>
<dbReference type="InterPro" id="IPR002893">
    <property type="entry name" value="Znf_MYND"/>
</dbReference>
<evidence type="ECO:0000313" key="11">
    <source>
        <dbReference type="Proteomes" id="UP000288716"/>
    </source>
</evidence>
<proteinExistence type="inferred from homology"/>
<dbReference type="InterPro" id="IPR007052">
    <property type="entry name" value="CS_dom"/>
</dbReference>
<dbReference type="GO" id="GO:0004843">
    <property type="term" value="F:cysteine-type deubiquitinase activity"/>
    <property type="evidence" value="ECO:0007669"/>
    <property type="project" value="UniProtKB-UniRule"/>
</dbReference>
<sequence>MVKKECFEKESEDINTNSNETLSLHFDNVSQNGQILLNGFNDHSIEQLNLNLNHTECEDDEQIVLEQSRIKLDYYEKGNDDLTVCLYTKSVLNESVIVDFEETAFNVKFHTNDLKFLSSFPSASSNTTFIWTLELKYAIKPEECSFKVNTVKIEIYLKKKESFKWDQLAIVKPKNVNGIEPKSSVYTVGADFNLQSTKTPSNVWIPATGEVGPPPAPPLPPITKPKFLEKPKEICSWMQSSVPLGVGYTGLDNLGNTCFMNSVIQCLSNTEELRDYFMSNHFKDDINENNPLGTGGSMAISFAVLLKHLWSGQHLSYSPSKLKSLMGEKISQFSGFAQQDAQEYMAFLLDSLHEDVNRIKIKPYIVNSQSSDDELQIPDEELANDFWKKYRMRNDSVVVDLFQGQYKSKLVCPVCTKVSITFDPFLYLSIPVPKTLLLLSVYFFSTDSSKKPTKFLVKIHSESKVKKLVQMIAVRTNVAVSNLQLIQVSNGTIEHYFLPENTIPKLDAKDMLLMFEVLRKDSEGEDICEFVVQQRLKVPQQTSNICSQCKCNPDGKLKRCTQCYRSSYCNQNCQKKDWNEHKKTCHYQPEPVGCPFLITLPRSKCTVKNLNQLSSEYSKHSVDVFHPESRTPNGDIDNCMENTTSNSSRKFVLRNLSRDVIADSDDIPSEIFFGDFQEKSYVTMEWMNNDKESLIVESKDLDHSYDILEAEKVQNEVVDISLEECLQMFTEPEVLTPQEAWYCPRCKEHREASKQLTLWRLPQILVVQLKRFAFKNLIFRDKIDKFINFPLSGLDLSDYCCGNSLIQEKPVYDLYGVINHYGGMYGGHYTAFAKTSLNGKQIDWRVFDDCRVNDMDEDYVVTKNAYILFYRLREDKNCSF</sequence>
<dbReference type="InterPro" id="IPR018200">
    <property type="entry name" value="USP_CS"/>
</dbReference>
<dbReference type="InterPro" id="IPR001394">
    <property type="entry name" value="Peptidase_C19_UCH"/>
</dbReference>
<name>A0A443SCQ8_9ACAR</name>
<evidence type="ECO:0000256" key="5">
    <source>
        <dbReference type="PROSITE-ProRule" id="PRU00134"/>
    </source>
</evidence>
<dbReference type="PROSITE" id="PS01360">
    <property type="entry name" value="ZF_MYND_1"/>
    <property type="match status" value="1"/>
</dbReference>
<keyword evidence="6" id="KW-0645">Protease</keyword>
<evidence type="ECO:0000259" key="8">
    <source>
        <dbReference type="PROSITE" id="PS50865"/>
    </source>
</evidence>
<dbReference type="AlphaFoldDB" id="A0A443SCQ8"/>
<comment type="caution">
    <text evidence="10">The sequence shown here is derived from an EMBL/GenBank/DDBJ whole genome shotgun (WGS) entry which is preliminary data.</text>
</comment>
<dbReference type="GO" id="GO:0016579">
    <property type="term" value="P:protein deubiquitination"/>
    <property type="evidence" value="ECO:0007669"/>
    <property type="project" value="InterPro"/>
</dbReference>
<evidence type="ECO:0000256" key="1">
    <source>
        <dbReference type="ARBA" id="ARBA00000707"/>
    </source>
</evidence>
<keyword evidence="6" id="KW-0378">Hydrolase</keyword>
<dbReference type="GO" id="GO:0008270">
    <property type="term" value="F:zinc ion binding"/>
    <property type="evidence" value="ECO:0007669"/>
    <property type="project" value="UniProtKB-KW"/>
</dbReference>
<dbReference type="VEuPathDB" id="VectorBase:LDEU006753"/>
<keyword evidence="11" id="KW-1185">Reference proteome</keyword>
<dbReference type="STRING" id="299467.A0A443SCQ8"/>
<feature type="domain" description="MYND-type" evidence="8">
    <location>
        <begin position="546"/>
        <end position="585"/>
    </location>
</feature>
<dbReference type="Pfam" id="PF04969">
    <property type="entry name" value="CS"/>
    <property type="match status" value="1"/>
</dbReference>
<keyword evidence="6" id="KW-0833">Ubl conjugation pathway</keyword>
<feature type="domain" description="CS" evidence="9">
    <location>
        <begin position="67"/>
        <end position="169"/>
    </location>
</feature>
<dbReference type="CDD" id="cd02674">
    <property type="entry name" value="Peptidase_C19R"/>
    <property type="match status" value="1"/>
</dbReference>
<evidence type="ECO:0000256" key="4">
    <source>
        <dbReference type="ARBA" id="ARBA00022833"/>
    </source>
</evidence>
<dbReference type="CDD" id="cd06466">
    <property type="entry name" value="p23_CS_SGT1_like"/>
    <property type="match status" value="1"/>
</dbReference>
<comment type="similarity">
    <text evidence="6">Belongs to the peptidase C19 family.</text>
</comment>
<keyword evidence="2" id="KW-0479">Metal-binding</keyword>
<protein>
    <recommendedName>
        <fullName evidence="6">Ubiquitin carboxyl-terminal hydrolase</fullName>
        <ecNumber evidence="6">3.4.19.12</ecNumber>
    </recommendedName>
</protein>
<accession>A0A443SCQ8</accession>
<keyword evidence="3 5" id="KW-0863">Zinc-finger</keyword>
<evidence type="ECO:0000256" key="2">
    <source>
        <dbReference type="ARBA" id="ARBA00022723"/>
    </source>
</evidence>
<comment type="catalytic activity">
    <reaction evidence="1 6">
        <text>Thiol-dependent hydrolysis of ester, thioester, amide, peptide and isopeptide bonds formed by the C-terminal Gly of ubiquitin (a 76-residue protein attached to proteins as an intracellular targeting signal).</text>
        <dbReference type="EC" id="3.4.19.12"/>
    </reaction>
</comment>
<organism evidence="10 11">
    <name type="scientific">Leptotrombidium deliense</name>
    <dbReference type="NCBI Taxonomy" id="299467"/>
    <lineage>
        <taxon>Eukaryota</taxon>
        <taxon>Metazoa</taxon>
        <taxon>Ecdysozoa</taxon>
        <taxon>Arthropoda</taxon>
        <taxon>Chelicerata</taxon>
        <taxon>Arachnida</taxon>
        <taxon>Acari</taxon>
        <taxon>Acariformes</taxon>
        <taxon>Trombidiformes</taxon>
        <taxon>Prostigmata</taxon>
        <taxon>Anystina</taxon>
        <taxon>Parasitengona</taxon>
        <taxon>Trombiculoidea</taxon>
        <taxon>Trombiculidae</taxon>
        <taxon>Leptotrombidium</taxon>
    </lineage>
</organism>
<dbReference type="Proteomes" id="UP000288716">
    <property type="component" value="Unassembled WGS sequence"/>
</dbReference>
<dbReference type="InterPro" id="IPR028889">
    <property type="entry name" value="USP"/>
</dbReference>
<dbReference type="PANTHER" id="PTHR21646">
    <property type="entry name" value="UBIQUITIN CARBOXYL-TERMINAL HYDROLASE"/>
    <property type="match status" value="1"/>
</dbReference>
<dbReference type="OrthoDB" id="265776at2759"/>
<dbReference type="PROSITE" id="PS50235">
    <property type="entry name" value="USP_3"/>
    <property type="match status" value="1"/>
</dbReference>
<dbReference type="GO" id="GO:0006508">
    <property type="term" value="P:proteolysis"/>
    <property type="evidence" value="ECO:0007669"/>
    <property type="project" value="UniProtKB-KW"/>
</dbReference>
<dbReference type="InterPro" id="IPR050185">
    <property type="entry name" value="Ub_carboxyl-term_hydrolase"/>
</dbReference>
<dbReference type="PROSITE" id="PS50865">
    <property type="entry name" value="ZF_MYND_2"/>
    <property type="match status" value="1"/>
</dbReference>
<evidence type="ECO:0000259" key="7">
    <source>
        <dbReference type="PROSITE" id="PS50235"/>
    </source>
</evidence>
<dbReference type="Pfam" id="PF01753">
    <property type="entry name" value="zf-MYND"/>
    <property type="match status" value="1"/>
</dbReference>
<dbReference type="EC" id="3.4.19.12" evidence="6"/>
<dbReference type="PROSITE" id="PS00973">
    <property type="entry name" value="USP_2"/>
    <property type="match status" value="1"/>
</dbReference>
<dbReference type="InterPro" id="IPR008978">
    <property type="entry name" value="HSP20-like_chaperone"/>
</dbReference>
<dbReference type="SUPFAM" id="SSF144232">
    <property type="entry name" value="HIT/MYND zinc finger-like"/>
    <property type="match status" value="1"/>
</dbReference>
<keyword evidence="6" id="KW-0788">Thiol protease</keyword>
<dbReference type="Gene3D" id="6.10.140.2220">
    <property type="match status" value="1"/>
</dbReference>
<dbReference type="PANTHER" id="PTHR21646:SF74">
    <property type="entry name" value="UBIQUITIN CARBOXYL-TERMINAL HYDROLASE 19"/>
    <property type="match status" value="1"/>
</dbReference>
<reference evidence="10 11" key="1">
    <citation type="journal article" date="2018" name="Gigascience">
        <title>Genomes of trombidid mites reveal novel predicted allergens and laterally-transferred genes associated with secondary metabolism.</title>
        <authorList>
            <person name="Dong X."/>
            <person name="Chaisiri K."/>
            <person name="Xia D."/>
            <person name="Armstrong S.D."/>
            <person name="Fang Y."/>
            <person name="Donnelly M.J."/>
            <person name="Kadowaki T."/>
            <person name="McGarry J.W."/>
            <person name="Darby A.C."/>
            <person name="Makepeace B.L."/>
        </authorList>
    </citation>
    <scope>NUCLEOTIDE SEQUENCE [LARGE SCALE GENOMIC DNA]</scope>
    <source>
        <strain evidence="10">UoL-UT</strain>
    </source>
</reference>
<dbReference type="EMBL" id="NCKV01003869">
    <property type="protein sequence ID" value="RWS25287.1"/>
    <property type="molecule type" value="Genomic_DNA"/>
</dbReference>
<dbReference type="PROSITE" id="PS51203">
    <property type="entry name" value="CS"/>
    <property type="match status" value="1"/>
</dbReference>
<evidence type="ECO:0000313" key="10">
    <source>
        <dbReference type="EMBL" id="RWS25287.1"/>
    </source>
</evidence>
<dbReference type="Gene3D" id="2.60.40.790">
    <property type="match status" value="1"/>
</dbReference>
<gene>
    <name evidence="10" type="ORF">B4U80_07359</name>
</gene>
<dbReference type="SUPFAM" id="SSF49764">
    <property type="entry name" value="HSP20-like chaperones"/>
    <property type="match status" value="1"/>
</dbReference>
<evidence type="ECO:0000259" key="9">
    <source>
        <dbReference type="PROSITE" id="PS51203"/>
    </source>
</evidence>
<dbReference type="SUPFAM" id="SSF54001">
    <property type="entry name" value="Cysteine proteinases"/>
    <property type="match status" value="1"/>
</dbReference>
<feature type="domain" description="USP" evidence="7">
    <location>
        <begin position="249"/>
        <end position="873"/>
    </location>
</feature>
<keyword evidence="4" id="KW-0862">Zinc</keyword>
<dbReference type="Gene3D" id="3.90.70.10">
    <property type="entry name" value="Cysteine proteinases"/>
    <property type="match status" value="2"/>
</dbReference>
<dbReference type="InterPro" id="IPR038765">
    <property type="entry name" value="Papain-like_cys_pep_sf"/>
</dbReference>
<dbReference type="Pfam" id="PF00443">
    <property type="entry name" value="UCH"/>
    <property type="match status" value="1"/>
</dbReference>
<dbReference type="PROSITE" id="PS00972">
    <property type="entry name" value="USP_1"/>
    <property type="match status" value="1"/>
</dbReference>